<dbReference type="CDD" id="cd00146">
    <property type="entry name" value="PKD"/>
    <property type="match status" value="1"/>
</dbReference>
<dbReference type="KEGG" id="caby:Cabys_4194"/>
<dbReference type="Pfam" id="PF22352">
    <property type="entry name" value="K319L-like_PKD"/>
    <property type="match status" value="1"/>
</dbReference>
<sequence precursor="true">MQRLSQIILFLLLLISLTLVILKQQISPPVKWTFIFDNSAKKYDIREIAVVGDFSDWQKWYYLKNDGSGKWQITIPLKEGWHLYRFVINNALWVKDPMVKAYDGPYSNSKIFVSSRPIPKIEKTTPATGSWLYFAVDSLRFYFNQSLDKILQNFDVEIYIDSTRMEYDKKQKNMLAVLLPLSEGEHQWQVRLIDKKKKRMVYEKEGIYFVNLKNVKPVAEAGATKIVFLNQAVRLNAGMSFDPDFEPLVRYEWRQVAGKKVKLMEAETPFATFKANKAGRYKFRLMVRDSAGAQVSDETEVIVLPAPKKRVLFSVQFNDGLKPQKVSLVGEFNNWKADVHKMQWNQETQKWQIAIELPPGIWEYKYVVNDSLWMPDPQNKEKVPDGWNGFNSLKRVAGNKVFEGRFYSNSEQAERQLKVAFVPDSTAQDVKFHWFSDINNPVNKLKTRANRLIFDKNWPHGNYYYYLVMEHGRNWSAPQKLLINHFEETEWMDLRKTPAWADTSVFYSLFVRKFTAQGDLKGVISELPYLKRLGVDAIWLLPVYDGPTEHGYAPTSLFTIEKDYGSLNDYRQLIAEAHRLGIKVIFDFIANHLSDQHRFVKAAAENQKSPLRSWFYWKSDGTWGYHNDWDTLVNLNFNNPWVRHYILNSALFWLNVGVDGFRCDVAWAIPHDFWKQFRRVVKEVNPQCLLLNEVLPRQWMFHDFEFDMSYDTDFYGNVLDVLRGHKPLSAIPFGMEKSVTNYPRYSQVLRYLENHDLPRFNTLFDKKTVEMMTKVLFTVPGTPLIYYGQEYYATQMRPQFKHGDNEKWFDFFKKHIKLRKQSEALKRGDFQNLLIDDGGKVWKFVRNGKEDSVEVIVNFSNTDKKVKILRNPTN</sequence>
<dbReference type="InterPro" id="IPR006047">
    <property type="entry name" value="GH13_cat_dom"/>
</dbReference>
<dbReference type="Pfam" id="PF00128">
    <property type="entry name" value="Alpha-amylase"/>
    <property type="match status" value="1"/>
</dbReference>
<evidence type="ECO:0000313" key="2">
    <source>
        <dbReference type="EMBL" id="APF20939.1"/>
    </source>
</evidence>
<dbReference type="AlphaFoldDB" id="H1XVA1"/>
<dbReference type="OrthoDB" id="9805159at2"/>
<dbReference type="GO" id="GO:0016798">
    <property type="term" value="F:hydrolase activity, acting on glycosyl bonds"/>
    <property type="evidence" value="ECO:0007669"/>
    <property type="project" value="UniProtKB-KW"/>
</dbReference>
<dbReference type="STRING" id="880073.Cabys_4194"/>
<dbReference type="InterPro" id="IPR014756">
    <property type="entry name" value="Ig_E-set"/>
</dbReference>
<keyword evidence="4" id="KW-1185">Reference proteome</keyword>
<dbReference type="InterPro" id="IPR013780">
    <property type="entry name" value="Glyco_hydro_b"/>
</dbReference>
<protein>
    <submittedName>
        <fullName evidence="3">Alpha amylase catalytic region</fullName>
    </submittedName>
    <submittedName>
        <fullName evidence="2">Glycosidase</fullName>
    </submittedName>
</protein>
<reference evidence="3 4" key="1">
    <citation type="submission" date="2011-09" db="EMBL/GenBank/DDBJ databases">
        <title>The permanent draft genome of Caldithrix abyssi DSM 13497.</title>
        <authorList>
            <consortium name="US DOE Joint Genome Institute (JGI-PGF)"/>
            <person name="Lucas S."/>
            <person name="Han J."/>
            <person name="Lapidus A."/>
            <person name="Bruce D."/>
            <person name="Goodwin L."/>
            <person name="Pitluck S."/>
            <person name="Peters L."/>
            <person name="Kyrpides N."/>
            <person name="Mavromatis K."/>
            <person name="Ivanova N."/>
            <person name="Mikhailova N."/>
            <person name="Chertkov O."/>
            <person name="Detter J.C."/>
            <person name="Tapia R."/>
            <person name="Han C."/>
            <person name="Land M."/>
            <person name="Hauser L."/>
            <person name="Markowitz V."/>
            <person name="Cheng J.-F."/>
            <person name="Hugenholtz P."/>
            <person name="Woyke T."/>
            <person name="Wu D."/>
            <person name="Spring S."/>
            <person name="Brambilla E."/>
            <person name="Klenk H.-P."/>
            <person name="Eisen J.A."/>
        </authorList>
    </citation>
    <scope>NUCLEOTIDE SEQUENCE [LARGE SCALE GENOMIC DNA]</scope>
    <source>
        <strain evidence="3 4">DSM 13497</strain>
    </source>
</reference>
<dbReference type="SUPFAM" id="SSF49299">
    <property type="entry name" value="PKD domain"/>
    <property type="match status" value="1"/>
</dbReference>
<dbReference type="PaxDb" id="880073-Calab_0973"/>
<dbReference type="Proteomes" id="UP000004671">
    <property type="component" value="Chromosome"/>
</dbReference>
<proteinExistence type="predicted"/>
<dbReference type="GO" id="GO:0005975">
    <property type="term" value="P:carbohydrate metabolic process"/>
    <property type="evidence" value="ECO:0007669"/>
    <property type="project" value="InterPro"/>
</dbReference>
<dbReference type="Gene3D" id="2.60.40.1180">
    <property type="entry name" value="Golgi alpha-mannosidase II"/>
    <property type="match status" value="1"/>
</dbReference>
<evidence type="ECO:0000259" key="1">
    <source>
        <dbReference type="SMART" id="SM00642"/>
    </source>
</evidence>
<keyword evidence="2" id="KW-0378">Hydrolase</keyword>
<dbReference type="RefSeq" id="WP_006927633.1">
    <property type="nucleotide sequence ID" value="NZ_CM001402.1"/>
</dbReference>
<reference evidence="2 5" key="2">
    <citation type="submission" date="2016-11" db="EMBL/GenBank/DDBJ databases">
        <title>Genomic analysis of Caldithrix abyssi and proposal of a novel bacterial phylum Caldithrichaeota.</title>
        <authorList>
            <person name="Kublanov I."/>
            <person name="Sigalova O."/>
            <person name="Gavrilov S."/>
            <person name="Lebedinsky A."/>
            <person name="Ivanova N."/>
            <person name="Daum C."/>
            <person name="Reddy T."/>
            <person name="Klenk H.P."/>
            <person name="Goker M."/>
            <person name="Reva O."/>
            <person name="Miroshnichenko M."/>
            <person name="Kyprides N."/>
            <person name="Woyke T."/>
            <person name="Gelfand M."/>
        </authorList>
    </citation>
    <scope>NUCLEOTIDE SEQUENCE [LARGE SCALE GENOMIC DNA]</scope>
    <source>
        <strain evidence="2 5">LF13</strain>
    </source>
</reference>
<dbReference type="InterPro" id="IPR035986">
    <property type="entry name" value="PKD_dom_sf"/>
</dbReference>
<dbReference type="SMART" id="SM00642">
    <property type="entry name" value="Aamy"/>
    <property type="match status" value="1"/>
</dbReference>
<dbReference type="PANTHER" id="PTHR10357">
    <property type="entry name" value="ALPHA-AMYLASE FAMILY MEMBER"/>
    <property type="match status" value="1"/>
</dbReference>
<dbReference type="EMBL" id="CM001402">
    <property type="protein sequence ID" value="EHO40607.1"/>
    <property type="molecule type" value="Genomic_DNA"/>
</dbReference>
<dbReference type="SUPFAM" id="SSF81296">
    <property type="entry name" value="E set domains"/>
    <property type="match status" value="2"/>
</dbReference>
<dbReference type="eggNOG" id="COG0366">
    <property type="taxonomic scope" value="Bacteria"/>
</dbReference>
<feature type="domain" description="Glycosyl hydrolase family 13 catalytic" evidence="1">
    <location>
        <begin position="504"/>
        <end position="819"/>
    </location>
</feature>
<dbReference type="HOGENOM" id="CLU_328650_0_0_0"/>
<dbReference type="InterPro" id="IPR017853">
    <property type="entry name" value="GH"/>
</dbReference>
<keyword evidence="2" id="KW-0326">Glycosidase</keyword>
<dbReference type="SUPFAM" id="SSF51445">
    <property type="entry name" value="(Trans)glycosidases"/>
    <property type="match status" value="1"/>
</dbReference>
<dbReference type="InterPro" id="IPR013783">
    <property type="entry name" value="Ig-like_fold"/>
</dbReference>
<evidence type="ECO:0000313" key="4">
    <source>
        <dbReference type="Proteomes" id="UP000004671"/>
    </source>
</evidence>
<evidence type="ECO:0000313" key="3">
    <source>
        <dbReference type="EMBL" id="EHO40607.1"/>
    </source>
</evidence>
<accession>H1XVA1</accession>
<dbReference type="Pfam" id="PF16561">
    <property type="entry name" value="AMPK1_CBM"/>
    <property type="match status" value="2"/>
</dbReference>
<dbReference type="Gene3D" id="3.20.20.80">
    <property type="entry name" value="Glycosidases"/>
    <property type="match status" value="1"/>
</dbReference>
<gene>
    <name evidence="2" type="ORF">Cabys_4194</name>
    <name evidence="3" type="ORF">Calab_0973</name>
</gene>
<evidence type="ECO:0000313" key="5">
    <source>
        <dbReference type="Proteomes" id="UP000183868"/>
    </source>
</evidence>
<dbReference type="Proteomes" id="UP000183868">
    <property type="component" value="Chromosome"/>
</dbReference>
<dbReference type="Gene3D" id="2.60.40.10">
    <property type="entry name" value="Immunoglobulins"/>
    <property type="match status" value="3"/>
</dbReference>
<name>H1XVA1_CALAY</name>
<dbReference type="EMBL" id="CP018099">
    <property type="protein sequence ID" value="APF20939.1"/>
    <property type="molecule type" value="Genomic_DNA"/>
</dbReference>
<dbReference type="InParanoid" id="H1XVA1"/>
<organism evidence="3 4">
    <name type="scientific">Caldithrix abyssi DSM 13497</name>
    <dbReference type="NCBI Taxonomy" id="880073"/>
    <lineage>
        <taxon>Bacteria</taxon>
        <taxon>Pseudomonadati</taxon>
        <taxon>Calditrichota</taxon>
        <taxon>Calditrichia</taxon>
        <taxon>Calditrichales</taxon>
        <taxon>Calditrichaceae</taxon>
        <taxon>Caldithrix</taxon>
    </lineage>
</organism>
<dbReference type="InterPro" id="IPR032640">
    <property type="entry name" value="AMPK1_CBM"/>
</dbReference>